<protein>
    <submittedName>
        <fullName evidence="1">Uncharacterized protein</fullName>
    </submittedName>
</protein>
<accession>F0J3X8</accession>
<dbReference type="Proteomes" id="UP000007100">
    <property type="component" value="Chromosome"/>
</dbReference>
<dbReference type="OrthoDB" id="7067421at2"/>
<dbReference type="AlphaFoldDB" id="F0J3X8"/>
<organism evidence="1 2">
    <name type="scientific">Acidiphilium multivorum (strain DSM 11245 / JCM 8867 / NBRC 100883 / AIU 301)</name>
    <dbReference type="NCBI Taxonomy" id="926570"/>
    <lineage>
        <taxon>Bacteria</taxon>
        <taxon>Pseudomonadati</taxon>
        <taxon>Pseudomonadota</taxon>
        <taxon>Alphaproteobacteria</taxon>
        <taxon>Acetobacterales</taxon>
        <taxon>Acidocellaceae</taxon>
        <taxon>Acidiphilium</taxon>
    </lineage>
</organism>
<dbReference type="KEGG" id="amv:ACMV_27720"/>
<evidence type="ECO:0000313" key="2">
    <source>
        <dbReference type="Proteomes" id="UP000007100"/>
    </source>
</evidence>
<dbReference type="RefSeq" id="WP_013640830.1">
    <property type="nucleotide sequence ID" value="NC_015186.1"/>
</dbReference>
<keyword evidence="2" id="KW-1185">Reference proteome</keyword>
<gene>
    <name evidence="1" type="ordered locus">ACMV_27720</name>
</gene>
<dbReference type="HOGENOM" id="CLU_1238009_0_0_5"/>
<evidence type="ECO:0000313" key="1">
    <source>
        <dbReference type="EMBL" id="BAJ82119.1"/>
    </source>
</evidence>
<sequence length="223" mass="24855">MTKVMFIPADPKSVFITMAHHEYGNQAFGGQPGINKAQLVVDDDLLKGRSSIVVRYDGGSDPYFSSFNTAQIYIRGHGMPGSPTIEVARNGEKIHYTEVVQRLITTGLKREFFGDIKCFNCHSAEGRVDDYGNYHPPFAQLIADEMFARGYKFCKFFGYADAIDSFPASFDKGANPPDPVLHKYRRGPAGLGNLGRAKTGRKEFSPKPRPLSLKGQFARKFFN</sequence>
<dbReference type="EMBL" id="AP012035">
    <property type="protein sequence ID" value="BAJ82119.1"/>
    <property type="molecule type" value="Genomic_DNA"/>
</dbReference>
<name>F0J3X8_ACIMA</name>
<reference evidence="1 2" key="1">
    <citation type="submission" date="2010-12" db="EMBL/GenBank/DDBJ databases">
        <title>Whole genome sequence of Acidiphilium multivorum AIU301.</title>
        <authorList>
            <person name="Narita-Yamada S."/>
            <person name="Nakamura S."/>
            <person name="Ito N."/>
            <person name="Takarada H."/>
            <person name="Katano Y."/>
            <person name="Nakazawa H."/>
            <person name="Hosoyama A."/>
            <person name="Yamada R."/>
            <person name="Fujita N."/>
        </authorList>
    </citation>
    <scope>NUCLEOTIDE SEQUENCE [LARGE SCALE GENOMIC DNA]</scope>
    <source>
        <strain evidence="2">DSM 11245 / JCM 8867 / AIU301</strain>
    </source>
</reference>
<proteinExistence type="predicted"/>